<proteinExistence type="inferred from homology"/>
<dbReference type="SUPFAM" id="SSF56219">
    <property type="entry name" value="DNase I-like"/>
    <property type="match status" value="1"/>
</dbReference>
<comment type="similarity">
    <text evidence="1">Belongs to the DNA repair enzymes AP/ExoA family.</text>
</comment>
<keyword evidence="16" id="KW-1185">Reference proteome</keyword>
<dbReference type="GO" id="GO:0006284">
    <property type="term" value="P:base-excision repair"/>
    <property type="evidence" value="ECO:0007669"/>
    <property type="project" value="TreeGrafter"/>
</dbReference>
<gene>
    <name evidence="15" type="ORF">KI387_043160</name>
</gene>
<dbReference type="PROSITE" id="PS51435">
    <property type="entry name" value="AP_NUCLEASE_F1_4"/>
    <property type="match status" value="1"/>
</dbReference>
<dbReference type="InterPro" id="IPR004808">
    <property type="entry name" value="AP_endonuc_1"/>
</dbReference>
<feature type="binding site" evidence="10">
    <location>
        <position position="339"/>
    </location>
    <ligand>
        <name>Mg(2+)</name>
        <dbReference type="ChEBI" id="CHEBI:18420"/>
        <label>1</label>
    </ligand>
</feature>
<evidence type="ECO:0000256" key="11">
    <source>
        <dbReference type="PIRSR" id="PIRSR604808-3"/>
    </source>
</evidence>
<dbReference type="InterPro" id="IPR005135">
    <property type="entry name" value="Endo/exonuclease/phosphatase"/>
</dbReference>
<dbReference type="GO" id="GO:0008311">
    <property type="term" value="F:double-stranded DNA 3'-5' DNA exonuclease activity"/>
    <property type="evidence" value="ECO:0007669"/>
    <property type="project" value="TreeGrafter"/>
</dbReference>
<keyword evidence="6" id="KW-0862">Zinc</keyword>
<dbReference type="InterPro" id="IPR010666">
    <property type="entry name" value="Znf_GRF"/>
</dbReference>
<feature type="domain" description="GRF-type" evidence="14">
    <location>
        <begin position="630"/>
        <end position="660"/>
    </location>
</feature>
<evidence type="ECO:0000256" key="4">
    <source>
        <dbReference type="ARBA" id="ARBA00022771"/>
    </source>
</evidence>
<organism evidence="15 16">
    <name type="scientific">Taxus chinensis</name>
    <name type="common">Chinese yew</name>
    <name type="synonym">Taxus wallichiana var. chinensis</name>
    <dbReference type="NCBI Taxonomy" id="29808"/>
    <lineage>
        <taxon>Eukaryota</taxon>
        <taxon>Viridiplantae</taxon>
        <taxon>Streptophyta</taxon>
        <taxon>Embryophyta</taxon>
        <taxon>Tracheophyta</taxon>
        <taxon>Spermatophyta</taxon>
        <taxon>Pinopsida</taxon>
        <taxon>Pinidae</taxon>
        <taxon>Conifers II</taxon>
        <taxon>Cupressales</taxon>
        <taxon>Taxaceae</taxon>
        <taxon>Taxus</taxon>
    </lineage>
</organism>
<keyword evidence="5" id="KW-0378">Hydrolase</keyword>
<accession>A0AA38C2B4</accession>
<dbReference type="OMA" id="SFWICPR"/>
<dbReference type="GO" id="GO:0003677">
    <property type="term" value="F:DNA binding"/>
    <property type="evidence" value="ECO:0007669"/>
    <property type="project" value="InterPro"/>
</dbReference>
<evidence type="ECO:0000256" key="3">
    <source>
        <dbReference type="ARBA" id="ARBA00022723"/>
    </source>
</evidence>
<dbReference type="Proteomes" id="UP000824469">
    <property type="component" value="Unassembled WGS sequence"/>
</dbReference>
<dbReference type="PANTHER" id="PTHR22748:SF4">
    <property type="entry name" value="DNA-(APURINIC OR APYRIMIDINIC SITE) ENDONUCLEASE 2"/>
    <property type="match status" value="1"/>
</dbReference>
<evidence type="ECO:0000256" key="10">
    <source>
        <dbReference type="PIRSR" id="PIRSR604808-2"/>
    </source>
</evidence>
<name>A0AA38C2B4_TAXCH</name>
<comment type="cofactor">
    <cofactor evidence="10">
        <name>Mg(2+)</name>
        <dbReference type="ChEBI" id="CHEBI:18420"/>
    </cofactor>
    <cofactor evidence="10">
        <name>Mn(2+)</name>
        <dbReference type="ChEBI" id="CHEBI:29035"/>
    </cofactor>
    <text evidence="10">Probably binds two magnesium or manganese ions per subunit.</text>
</comment>
<protein>
    <recommendedName>
        <fullName evidence="2">DNA-(apurinic or apyrimidinic site) endonuclease 2</fullName>
    </recommendedName>
</protein>
<dbReference type="GO" id="GO:0005634">
    <property type="term" value="C:nucleus"/>
    <property type="evidence" value="ECO:0007669"/>
    <property type="project" value="TreeGrafter"/>
</dbReference>
<evidence type="ECO:0000256" key="1">
    <source>
        <dbReference type="ARBA" id="ARBA00007092"/>
    </source>
</evidence>
<keyword evidence="4 12" id="KW-0863">Zinc-finger</keyword>
<feature type="active site" description="Proton donor/acceptor" evidence="9">
    <location>
        <position position="210"/>
    </location>
</feature>
<feature type="region of interest" description="Disordered" evidence="13">
    <location>
        <begin position="548"/>
        <end position="568"/>
    </location>
</feature>
<feature type="site" description="Important for catalytic activity" evidence="11">
    <location>
        <position position="281"/>
    </location>
</feature>
<evidence type="ECO:0000313" key="16">
    <source>
        <dbReference type="Proteomes" id="UP000824469"/>
    </source>
</evidence>
<dbReference type="PROSITE" id="PS00726">
    <property type="entry name" value="AP_NUCLEASE_F1_1"/>
    <property type="match status" value="1"/>
</dbReference>
<feature type="active site" description="Proton acceptor" evidence="9">
    <location>
        <position position="339"/>
    </location>
</feature>
<evidence type="ECO:0000256" key="13">
    <source>
        <dbReference type="SAM" id="MobiDB-lite"/>
    </source>
</evidence>
<evidence type="ECO:0000259" key="14">
    <source>
        <dbReference type="PROSITE" id="PS51999"/>
    </source>
</evidence>
<evidence type="ECO:0000313" key="15">
    <source>
        <dbReference type="EMBL" id="KAH9291646.1"/>
    </source>
</evidence>
<dbReference type="GO" id="GO:0003906">
    <property type="term" value="F:DNA-(apurinic or apyrimidinic site) endonuclease activity"/>
    <property type="evidence" value="ECO:0007669"/>
    <property type="project" value="TreeGrafter"/>
</dbReference>
<keyword evidence="3 10" id="KW-0479">Metal-binding</keyword>
<dbReference type="InterPro" id="IPR036691">
    <property type="entry name" value="Endo/exonu/phosph_ase_sf"/>
</dbReference>
<sequence length="660" mass="74149">EGDGRRPAEDMKIVTYNVNGLRPRVASHGSLLKFLDSLQADIICLQEIKLTRQDLSADITTAEGYESFFSCTRTRSRGRVRYSGVATFCKVKRAFSSTEVTLPLAVEEGFTGLLKCSRVGDTNAAVSGVGDYELRQGSECLTREELLKLDIEGRCIITDHGHFVLFNIYGPCAYCNDPERYQFKFNFFKVLQRRLEALLGQGRRLIIVGDLNIAPFRIDSCDPGPDFEDNICRKWLRTLLNDGGGPFTDAFRTFHPDRKEAYTCWSQVTGAEEFNHGTRIDLILVAGSCLHQDANSKEHAFINCHIEECDILSHLKRNKPDNAPKWHGGRSLKLEGSDHAPVYIKFREMPDVAVHNVPAFAARYMPEVSGRQQSIASLLQKRHDPVAEVSVISDVCSKKKCAVNTSEREVNASSDGASKLEAPLCSMSARSDCESSQSLMQWPIPEFSEGKQILEKNSRSVSKEFLMKNTWFQCNEIMRKQTPVTQNIQTVKKKRKIESEASQRTLQSFFVVNQTKTSRDSSHEICEQVCKSDTDQNTQERKCVSETETAKMKEPNLPTAQSGFEHPQYNINCNQDSEKDKISISNRAQEEVKSAQDLEPVILGEMDKVKSAALEWQKIQNLMSSSVPLCEGHGEPCVARVVKKEGPNIGRGFYVCARPQ</sequence>
<dbReference type="GO" id="GO:0008270">
    <property type="term" value="F:zinc ion binding"/>
    <property type="evidence" value="ECO:0007669"/>
    <property type="project" value="UniProtKB-KW"/>
</dbReference>
<dbReference type="AlphaFoldDB" id="A0AA38C2B4"/>
<keyword evidence="8" id="KW-0539">Nucleus</keyword>
<dbReference type="Pfam" id="PF06839">
    <property type="entry name" value="Zn_ribbon_GRF"/>
    <property type="match status" value="1"/>
</dbReference>
<dbReference type="Gene3D" id="3.60.10.10">
    <property type="entry name" value="Endonuclease/exonuclease/phosphatase"/>
    <property type="match status" value="1"/>
</dbReference>
<dbReference type="Pfam" id="PF03372">
    <property type="entry name" value="Exo_endo_phos"/>
    <property type="match status" value="1"/>
</dbReference>
<feature type="non-terminal residue" evidence="15">
    <location>
        <position position="660"/>
    </location>
</feature>
<dbReference type="EMBL" id="JAHRHJ020003477">
    <property type="protein sequence ID" value="KAH9291646.1"/>
    <property type="molecule type" value="Genomic_DNA"/>
</dbReference>
<feature type="binding site" evidence="10">
    <location>
        <position position="338"/>
    </location>
    <ligand>
        <name>Mg(2+)</name>
        <dbReference type="ChEBI" id="CHEBI:18420"/>
        <label>1</label>
    </ligand>
</feature>
<keyword evidence="7 10" id="KW-0460">Magnesium</keyword>
<feature type="active site" evidence="9">
    <location>
        <position position="169"/>
    </location>
</feature>
<evidence type="ECO:0000256" key="12">
    <source>
        <dbReference type="PROSITE-ProRule" id="PRU01343"/>
    </source>
</evidence>
<dbReference type="PROSITE" id="PS51999">
    <property type="entry name" value="ZF_GRF"/>
    <property type="match status" value="1"/>
</dbReference>
<feature type="binding site" evidence="10">
    <location>
        <position position="17"/>
    </location>
    <ligand>
        <name>Mg(2+)</name>
        <dbReference type="ChEBI" id="CHEBI:18420"/>
        <label>1</label>
    </ligand>
</feature>
<evidence type="ECO:0000256" key="2">
    <source>
        <dbReference type="ARBA" id="ARBA00013541"/>
    </source>
</evidence>
<dbReference type="PANTHER" id="PTHR22748">
    <property type="entry name" value="AP ENDONUCLEASE"/>
    <property type="match status" value="1"/>
</dbReference>
<evidence type="ECO:0000256" key="9">
    <source>
        <dbReference type="PIRSR" id="PIRSR604808-1"/>
    </source>
</evidence>
<evidence type="ECO:0000256" key="5">
    <source>
        <dbReference type="ARBA" id="ARBA00022801"/>
    </source>
</evidence>
<feature type="binding site" evidence="10">
    <location>
        <position position="212"/>
    </location>
    <ligand>
        <name>Mg(2+)</name>
        <dbReference type="ChEBI" id="CHEBI:18420"/>
        <label>2</label>
    </ligand>
</feature>
<comment type="caution">
    <text evidence="15">The sequence shown here is derived from an EMBL/GenBank/DDBJ whole genome shotgun (WGS) entry which is preliminary data.</text>
</comment>
<keyword evidence="10" id="KW-0464">Manganese</keyword>
<feature type="non-terminal residue" evidence="15">
    <location>
        <position position="1"/>
    </location>
</feature>
<evidence type="ECO:0000256" key="7">
    <source>
        <dbReference type="ARBA" id="ARBA00022842"/>
    </source>
</evidence>
<feature type="binding site" evidence="10">
    <location>
        <position position="47"/>
    </location>
    <ligand>
        <name>Mg(2+)</name>
        <dbReference type="ChEBI" id="CHEBI:18420"/>
        <label>1</label>
    </ligand>
</feature>
<feature type="binding site" evidence="10">
    <location>
        <position position="210"/>
    </location>
    <ligand>
        <name>Mg(2+)</name>
        <dbReference type="ChEBI" id="CHEBI:18420"/>
        <label>2</label>
    </ligand>
</feature>
<feature type="site" description="Interaction with DNA substrate" evidence="11">
    <location>
        <position position="339"/>
    </location>
</feature>
<dbReference type="GO" id="GO:0008081">
    <property type="term" value="F:phosphoric diester hydrolase activity"/>
    <property type="evidence" value="ECO:0007669"/>
    <property type="project" value="TreeGrafter"/>
</dbReference>
<dbReference type="InterPro" id="IPR020847">
    <property type="entry name" value="AP_endonuclease_F1_BS"/>
</dbReference>
<feature type="site" description="Transition state stabilizer" evidence="11">
    <location>
        <position position="212"/>
    </location>
</feature>
<evidence type="ECO:0000256" key="6">
    <source>
        <dbReference type="ARBA" id="ARBA00022833"/>
    </source>
</evidence>
<evidence type="ECO:0000256" key="8">
    <source>
        <dbReference type="ARBA" id="ARBA00023242"/>
    </source>
</evidence>
<reference evidence="15 16" key="1">
    <citation type="journal article" date="2021" name="Nat. Plants">
        <title>The Taxus genome provides insights into paclitaxel biosynthesis.</title>
        <authorList>
            <person name="Xiong X."/>
            <person name="Gou J."/>
            <person name="Liao Q."/>
            <person name="Li Y."/>
            <person name="Zhou Q."/>
            <person name="Bi G."/>
            <person name="Li C."/>
            <person name="Du R."/>
            <person name="Wang X."/>
            <person name="Sun T."/>
            <person name="Guo L."/>
            <person name="Liang H."/>
            <person name="Lu P."/>
            <person name="Wu Y."/>
            <person name="Zhang Z."/>
            <person name="Ro D.K."/>
            <person name="Shang Y."/>
            <person name="Huang S."/>
            <person name="Yan J."/>
        </authorList>
    </citation>
    <scope>NUCLEOTIDE SEQUENCE [LARGE SCALE GENOMIC DNA]</scope>
    <source>
        <strain evidence="15">Ta-2019</strain>
    </source>
</reference>